<comment type="subcellular location">
    <subcellularLocation>
        <location evidence="17">Cytoplasm</location>
    </subcellularLocation>
</comment>
<feature type="domain" description="Shikimate dehydrogenase substrate binding N-terminal" evidence="20">
    <location>
        <begin position="1253"/>
        <end position="1338"/>
    </location>
</feature>
<gene>
    <name evidence="23" type="ORF">EDS130_LOCUS33221</name>
</gene>
<feature type="domain" description="3-dehydroquinate synthase N-terminal" evidence="19">
    <location>
        <begin position="72"/>
        <end position="183"/>
    </location>
</feature>
<evidence type="ECO:0000256" key="6">
    <source>
        <dbReference type="ARBA" id="ARBA00022723"/>
    </source>
</evidence>
<dbReference type="PRINTS" id="PR01100">
    <property type="entry name" value="SHIKIMTKNASE"/>
</dbReference>
<evidence type="ECO:0000256" key="4">
    <source>
        <dbReference type="ARBA" id="ARBA00022605"/>
    </source>
</evidence>
<evidence type="ECO:0000313" key="23">
    <source>
        <dbReference type="EMBL" id="CAF1349967.1"/>
    </source>
</evidence>
<feature type="domain" description="3-dehydroquinate synthase C-terminal" evidence="22">
    <location>
        <begin position="186"/>
        <end position="332"/>
    </location>
</feature>
<dbReference type="InterPro" id="IPR001986">
    <property type="entry name" value="Enolpyruvate_Tfrase_dom"/>
</dbReference>
<evidence type="ECO:0000256" key="12">
    <source>
        <dbReference type="ARBA" id="ARBA00023002"/>
    </source>
</evidence>
<evidence type="ECO:0000256" key="14">
    <source>
        <dbReference type="ARBA" id="ARBA00023239"/>
    </source>
</evidence>
<dbReference type="InterPro" id="IPR013708">
    <property type="entry name" value="Shikimate_DH-bd_N"/>
</dbReference>
<dbReference type="InterPro" id="IPR023193">
    <property type="entry name" value="EPSP_synthase_CS"/>
</dbReference>
<evidence type="ECO:0000256" key="11">
    <source>
        <dbReference type="ARBA" id="ARBA00022857"/>
    </source>
</evidence>
<comment type="pathway">
    <text evidence="17">Metabolic intermediate biosynthesis; chorismate biosynthesis; chorismate from D-erythrose 4-phosphate and phosphoenolpyruvate: step 3/7.</text>
</comment>
<dbReference type="InterPro" id="IPR013785">
    <property type="entry name" value="Aldolase_TIM"/>
</dbReference>
<dbReference type="GO" id="GO:0004765">
    <property type="term" value="F:shikimate kinase activity"/>
    <property type="evidence" value="ECO:0007669"/>
    <property type="project" value="UniProtKB-EC"/>
</dbReference>
<dbReference type="EMBL" id="CAJNOJ010000263">
    <property type="protein sequence ID" value="CAF1349967.1"/>
    <property type="molecule type" value="Genomic_DNA"/>
</dbReference>
<dbReference type="PANTHER" id="PTHR21090:SF5">
    <property type="entry name" value="PENTAFUNCTIONAL AROM POLYPEPTIDE"/>
    <property type="match status" value="1"/>
</dbReference>
<dbReference type="InterPro" id="IPR036291">
    <property type="entry name" value="NAD(P)-bd_dom_sf"/>
</dbReference>
<comment type="catalytic activity">
    <reaction evidence="17">
        <text>3-dehydroquinate = 3-dehydroshikimate + H2O</text>
        <dbReference type="Rhea" id="RHEA:21096"/>
        <dbReference type="ChEBI" id="CHEBI:15377"/>
        <dbReference type="ChEBI" id="CHEBI:16630"/>
        <dbReference type="ChEBI" id="CHEBI:32364"/>
        <dbReference type="EC" id="4.2.1.10"/>
    </reaction>
</comment>
<dbReference type="SUPFAM" id="SSF56796">
    <property type="entry name" value="Dehydroquinate synthase-like"/>
    <property type="match status" value="1"/>
</dbReference>
<dbReference type="Pfam" id="PF01487">
    <property type="entry name" value="DHquinase_I"/>
    <property type="match status" value="1"/>
</dbReference>
<keyword evidence="13 17" id="KW-0057">Aromatic amino acid biosynthesis</keyword>
<dbReference type="Gene3D" id="1.20.1090.10">
    <property type="entry name" value="Dehydroquinate synthase-like - alpha domain"/>
    <property type="match status" value="1"/>
</dbReference>
<dbReference type="Pfam" id="PF08501">
    <property type="entry name" value="Shikimate_dh_N"/>
    <property type="match status" value="1"/>
</dbReference>
<dbReference type="GO" id="GO:0008652">
    <property type="term" value="P:amino acid biosynthetic process"/>
    <property type="evidence" value="ECO:0007669"/>
    <property type="project" value="UniProtKB-KW"/>
</dbReference>
<dbReference type="InterPro" id="IPR016037">
    <property type="entry name" value="DHQ_synth_AroB"/>
</dbReference>
<feature type="domain" description="Enolpyruvate transferase" evidence="18">
    <location>
        <begin position="383"/>
        <end position="800"/>
    </location>
</feature>
<sequence>MNNQHSSDILSIDTYNIRIGYGFLHELSDYVITLSPVHEKYVLITDENLFRVYGNTIVNSFKKNAIELLCYAVSPGECSKSREEKSNIEDFMLANKCHIDTIIVAFGGGVVGDLAGFIASTYMRGIDYIQIPTSFLSMIDSSIGAKTSINVGKYGKNLLGSFYRPKAVLIDTQLLETLSARDLCNGMAEAIKIALIIDKHLFTFIEANINQILEKNTEIMKKLIYECIKLKANIVIQDEKETSGLRSILNFGHSIGHGIEILSNGKLLHGECVSIGMLLEAELSRDKGFLINSNAVISRLNNILKSFRLPTTVPSHMSFEDIIEKMSVDKKNRNGKKQLVILTNIGSVRASPRYTTAIDDQDLINLLDTNVALVADAMNMNGATVNVPGSKSISNRVLPLCALGAGECRVHGLLYSVDTQTMLICLRQLGIHYHWDDNEVVVIHGVSGKLNPADTLTLYLNNSGTCSRFLTTLCTILPAKTEIILTGDDRLKERPIKDLVDALVQNENSIDYLNEHGCLPIKITSNGGIKGGEIRMNGDVSSQYITSLLLISPFALTPMVLKLNQAKQIVSKPYIDMTINLMKTQFGIPIDDSEMFSYTIPNSGPYKNPPKIQIEGDASSASYFLGIAAVHPGLTVTVANIGSNSLQGDSRFCRILEMMGCHVTQTETTTTLTGPKQLQAITEEIDMNTMTDTFMTLACVAVFARGLTQIRNISNQRLKECNRIEAIVAELRKCGIKASETDTGLDIEGNNNEDIEKSALIHSYDDHRIAMSFSIVASRGRRLRINDKRCVDKTYPEFWLHLNKVFGLKVISPSLIFYETVENIKKCSSIRIFLIGMPCSGKSTMARFIANKLKYLLIDMDDEIIKEIHESSIKEYIAQNGWQMFRSLELRVFNRVVEMASLSTQHVLISCGGGCIETPEIRHKLCQESYVIYVNRHLDDIKEDYSKCKIGDRPYLDLDKKFQLRKVHYRECSNYEFCLLVNDRDWQTNEVNLLEFIKRIIDKKPQLPVADDSFFVCSTYKNLFNATKDEFQAVIRGCDAIELRIDLLEYHDADFIGQQIAYIRKYTSLPIIYTVRSQINYGTFPNDQATIFELLNYGTRFGCEFIDMEANWSDKTKRHWLNTIKNKHPYIIASLHLQLSVFDLNRVIHQCISSGQVDVVKIAIDIDYNTWLIEDILNIFTQAKKLLKQFGHQKFILIAMGNRGKLTRVLNTFMTPVTHELLPHSAATGQLTVKQIQEARCTFGLIESKKFYLFGCPIQRSLSPCIHQTGFDYYHLPYKYELCETNDFSLVQKIMKQVDFGGGSVSIPLKQDIYELLVSDTNNGVSNSAQKIGAVNTVRKLENGTFYGDNTDWIAIHKLLSEKIFNKGSALIVGAGGTARAALYALSQIEYVQCIYVYNPRTPEKAIHLTGTYSNPNILPVTNDDVNKLKNICAVINTLPSSVNFTLGRSFFENISASNNFPTLLDVNYIPYQTELIKQAQQYNWSVIHGIDMLIEQGLQQFQIWTGKAVAVAPLITETVRQTYHKTFDKNE</sequence>
<dbReference type="InterPro" id="IPR036968">
    <property type="entry name" value="Enolpyruvate_Tfrase_sf"/>
</dbReference>
<evidence type="ECO:0000256" key="8">
    <source>
        <dbReference type="ARBA" id="ARBA00022777"/>
    </source>
</evidence>
<dbReference type="InterPro" id="IPR056179">
    <property type="entry name" value="DHQS_C"/>
</dbReference>
<dbReference type="GO" id="GO:0004764">
    <property type="term" value="F:shikimate 3-dehydrogenase (NADP+) activity"/>
    <property type="evidence" value="ECO:0007669"/>
    <property type="project" value="UniProtKB-EC"/>
</dbReference>
<evidence type="ECO:0000256" key="15">
    <source>
        <dbReference type="ARBA" id="ARBA00023268"/>
    </source>
</evidence>
<dbReference type="Proteomes" id="UP000663852">
    <property type="component" value="Unassembled WGS sequence"/>
</dbReference>
<evidence type="ECO:0000256" key="10">
    <source>
        <dbReference type="ARBA" id="ARBA00022840"/>
    </source>
</evidence>
<dbReference type="Pfam" id="PF18317">
    <property type="entry name" value="SDH_C"/>
    <property type="match status" value="1"/>
</dbReference>
<dbReference type="EC" id="1.1.1.25" evidence="17"/>
<accession>A0A815HD89</accession>
<dbReference type="HAMAP" id="MF_00109">
    <property type="entry name" value="Shikimate_kinase"/>
    <property type="match status" value="1"/>
</dbReference>
<evidence type="ECO:0000256" key="3">
    <source>
        <dbReference type="ARBA" id="ARBA00022490"/>
    </source>
</evidence>
<comment type="similarity">
    <text evidence="2">Belongs to the EPSP synthase family.</text>
</comment>
<comment type="subunit">
    <text evidence="17">Homodimer.</text>
</comment>
<dbReference type="Pfam" id="PF01761">
    <property type="entry name" value="DHQ_synthase"/>
    <property type="match status" value="1"/>
</dbReference>
<evidence type="ECO:0000259" key="21">
    <source>
        <dbReference type="Pfam" id="PF18317"/>
    </source>
</evidence>
<dbReference type="Gene3D" id="3.40.50.10860">
    <property type="entry name" value="Leucine Dehydrogenase, chain A, domain 1"/>
    <property type="match status" value="1"/>
</dbReference>
<dbReference type="EC" id="4.2.3.4" evidence="17"/>
<evidence type="ECO:0000256" key="2">
    <source>
        <dbReference type="ARBA" id="ARBA00009948"/>
    </source>
</evidence>
<keyword evidence="12 17" id="KW-0560">Oxidoreductase</keyword>
<dbReference type="SUPFAM" id="SSF55205">
    <property type="entry name" value="EPT/RTPC-like"/>
    <property type="match status" value="1"/>
</dbReference>
<comment type="pathway">
    <text evidence="17">Metabolic intermediate biosynthesis; chorismate biosynthesis; chorismate from D-erythrose 4-phosphate and phosphoenolpyruvate: step 5/7.</text>
</comment>
<comment type="similarity">
    <text evidence="17">In the C-terminal section; belongs to the shikimate dehydrogenase family.</text>
</comment>
<dbReference type="EC" id="4.2.1.10" evidence="17"/>
<comment type="similarity">
    <text evidence="17">In the 4th section; belongs to the type-I 3-dehydroquinase family.</text>
</comment>
<dbReference type="NCBIfam" id="TIGR01356">
    <property type="entry name" value="aroA"/>
    <property type="match status" value="1"/>
</dbReference>
<dbReference type="GO" id="GO:0009073">
    <property type="term" value="P:aromatic amino acid family biosynthetic process"/>
    <property type="evidence" value="ECO:0007669"/>
    <property type="project" value="UniProtKB-KW"/>
</dbReference>
<comment type="pathway">
    <text evidence="1 17">Metabolic intermediate biosynthesis; chorismate biosynthesis; chorismate from D-erythrose 4-phosphate and phosphoenolpyruvate: step 6/7.</text>
</comment>
<comment type="catalytic activity">
    <reaction evidence="17">
        <text>shikimate + NADP(+) = 3-dehydroshikimate + NADPH + H(+)</text>
        <dbReference type="Rhea" id="RHEA:17737"/>
        <dbReference type="ChEBI" id="CHEBI:15378"/>
        <dbReference type="ChEBI" id="CHEBI:16630"/>
        <dbReference type="ChEBI" id="CHEBI:36208"/>
        <dbReference type="ChEBI" id="CHEBI:57783"/>
        <dbReference type="ChEBI" id="CHEBI:58349"/>
        <dbReference type="EC" id="1.1.1.25"/>
    </reaction>
</comment>
<evidence type="ECO:0000256" key="7">
    <source>
        <dbReference type="ARBA" id="ARBA00022741"/>
    </source>
</evidence>
<dbReference type="Pfam" id="PF24621">
    <property type="entry name" value="DHQS_C"/>
    <property type="match status" value="1"/>
</dbReference>
<organism evidence="23 24">
    <name type="scientific">Adineta ricciae</name>
    <name type="common">Rotifer</name>
    <dbReference type="NCBI Taxonomy" id="249248"/>
    <lineage>
        <taxon>Eukaryota</taxon>
        <taxon>Metazoa</taxon>
        <taxon>Spiralia</taxon>
        <taxon>Gnathifera</taxon>
        <taxon>Rotifera</taxon>
        <taxon>Eurotatoria</taxon>
        <taxon>Bdelloidea</taxon>
        <taxon>Adinetida</taxon>
        <taxon>Adinetidae</taxon>
        <taxon>Adineta</taxon>
    </lineage>
</organism>
<dbReference type="GO" id="GO:0009423">
    <property type="term" value="P:chorismate biosynthetic process"/>
    <property type="evidence" value="ECO:0007669"/>
    <property type="project" value="UniProtKB-UniPathway"/>
</dbReference>
<dbReference type="CDD" id="cd08195">
    <property type="entry name" value="DHQS"/>
    <property type="match status" value="1"/>
</dbReference>
<dbReference type="UniPathway" id="UPA00053">
    <property type="reaction ID" value="UER00085"/>
</dbReference>
<dbReference type="InterPro" id="IPR046346">
    <property type="entry name" value="Aminoacid_DH-like_N_sf"/>
</dbReference>
<keyword evidence="15" id="KW-0511">Multifunctional enzyme</keyword>
<feature type="domain" description="SDH C-terminal" evidence="21">
    <location>
        <begin position="1490"/>
        <end position="1512"/>
    </location>
</feature>
<keyword evidence="3 17" id="KW-0963">Cytoplasm</keyword>
<keyword evidence="7" id="KW-0547">Nucleotide-binding</keyword>
<evidence type="ECO:0000259" key="22">
    <source>
        <dbReference type="Pfam" id="PF24621"/>
    </source>
</evidence>
<dbReference type="InterPro" id="IPR001381">
    <property type="entry name" value="DHquinase_I"/>
</dbReference>
<dbReference type="InterPro" id="IPR000623">
    <property type="entry name" value="Shikimate_kinase/TSH1"/>
</dbReference>
<evidence type="ECO:0000259" key="18">
    <source>
        <dbReference type="Pfam" id="PF00275"/>
    </source>
</evidence>
<dbReference type="CDD" id="cd01065">
    <property type="entry name" value="NAD_bind_Shikimate_DH"/>
    <property type="match status" value="1"/>
</dbReference>
<dbReference type="Gene3D" id="3.20.20.70">
    <property type="entry name" value="Aldolase class I"/>
    <property type="match status" value="1"/>
</dbReference>
<dbReference type="FunFam" id="3.40.50.1970:FF:000007">
    <property type="entry name" value="Pentafunctional AROM polypeptide"/>
    <property type="match status" value="1"/>
</dbReference>
<dbReference type="PROSITE" id="PS00885">
    <property type="entry name" value="EPSP_SYNTHASE_2"/>
    <property type="match status" value="1"/>
</dbReference>
<dbReference type="InterPro" id="IPR031322">
    <property type="entry name" value="Shikimate/glucono_kinase"/>
</dbReference>
<dbReference type="NCBIfam" id="TIGR01357">
    <property type="entry name" value="aroB"/>
    <property type="match status" value="1"/>
</dbReference>
<dbReference type="InterPro" id="IPR006264">
    <property type="entry name" value="EPSP_synthase"/>
</dbReference>
<comment type="function">
    <text evidence="17">The AROM polypeptide catalyzes 5 consecutive enzymatic reactions in prechorismate polyaromatic amino acid biosynthesis.</text>
</comment>
<keyword evidence="8 17" id="KW-0418">Kinase</keyword>
<dbReference type="PANTHER" id="PTHR21090">
    <property type="entry name" value="AROM/DEHYDROQUINATE SYNTHASE"/>
    <property type="match status" value="1"/>
</dbReference>
<dbReference type="GO" id="GO:0003866">
    <property type="term" value="F:3-phosphoshikimate 1-carboxyvinyltransferase activity"/>
    <property type="evidence" value="ECO:0007669"/>
    <property type="project" value="UniProtKB-EC"/>
</dbReference>
<dbReference type="InterPro" id="IPR013792">
    <property type="entry name" value="RNA3'P_cycl/enolpyr_Trfase_a/b"/>
</dbReference>
<evidence type="ECO:0000256" key="17">
    <source>
        <dbReference type="PIRNR" id="PIRNR000514"/>
    </source>
</evidence>
<dbReference type="CDD" id="cd00464">
    <property type="entry name" value="SK"/>
    <property type="match status" value="1"/>
</dbReference>
<dbReference type="GO" id="GO:0005524">
    <property type="term" value="F:ATP binding"/>
    <property type="evidence" value="ECO:0007669"/>
    <property type="project" value="UniProtKB-KW"/>
</dbReference>
<comment type="cofactor">
    <cofactor evidence="17">
        <name>Zn(2+)</name>
        <dbReference type="ChEBI" id="CHEBI:29105"/>
    </cofactor>
    <text evidence="17">Binds 2 Zn(2+) ions per subunit.</text>
</comment>
<dbReference type="Pfam" id="PF01202">
    <property type="entry name" value="SKI"/>
    <property type="match status" value="1"/>
</dbReference>
<evidence type="ECO:0000256" key="1">
    <source>
        <dbReference type="ARBA" id="ARBA00004811"/>
    </source>
</evidence>
<evidence type="ECO:0000256" key="9">
    <source>
        <dbReference type="ARBA" id="ARBA00022833"/>
    </source>
</evidence>
<name>A0A815HD89_ADIRI</name>
<dbReference type="HAMAP" id="MF_00210">
    <property type="entry name" value="EPSP_synth"/>
    <property type="match status" value="1"/>
</dbReference>
<protein>
    <recommendedName>
        <fullName evidence="17">Pentafunctional AROM polypeptide</fullName>
    </recommendedName>
    <domain>
        <recommendedName>
            <fullName evidence="17">3-dehydroquinate synthase</fullName>
            <shortName evidence="17">DHQS</shortName>
            <ecNumber evidence="17">4.2.3.4</ecNumber>
        </recommendedName>
    </domain>
    <domain>
        <recommendedName>
            <fullName evidence="17">3-phosphoshikimate 1-carboxyvinyltransferase</fullName>
            <ecNumber evidence="17">2.5.1.19</ecNumber>
        </recommendedName>
    </domain>
    <domain>
        <recommendedName>
            <fullName evidence="17">Shikimate kinase</fullName>
            <shortName evidence="17">SK</shortName>
            <ecNumber evidence="17">2.7.1.71</ecNumber>
        </recommendedName>
    </domain>
    <domain>
        <recommendedName>
            <fullName evidence="17">3-dehydroquinate dehydratase</fullName>
            <shortName evidence="17">3-dehydroquinase</shortName>
            <ecNumber evidence="17">4.2.1.10</ecNumber>
        </recommendedName>
    </domain>
    <domain>
        <recommendedName>
            <fullName evidence="17">Shikimate dehydrogenase</fullName>
            <ecNumber evidence="17">1.1.1.25</ecNumber>
        </recommendedName>
    </domain>
</protein>
<dbReference type="GO" id="GO:0046872">
    <property type="term" value="F:metal ion binding"/>
    <property type="evidence" value="ECO:0007669"/>
    <property type="project" value="UniProtKB-KW"/>
</dbReference>
<keyword evidence="6 17" id="KW-0479">Metal-binding</keyword>
<dbReference type="SUPFAM" id="SSF51569">
    <property type="entry name" value="Aldolase"/>
    <property type="match status" value="1"/>
</dbReference>
<dbReference type="InterPro" id="IPR041121">
    <property type="entry name" value="SDH_C"/>
</dbReference>
<evidence type="ECO:0000256" key="5">
    <source>
        <dbReference type="ARBA" id="ARBA00022679"/>
    </source>
</evidence>
<dbReference type="GO" id="GO:0003856">
    <property type="term" value="F:3-dehydroquinate synthase activity"/>
    <property type="evidence" value="ECO:0007669"/>
    <property type="project" value="UniProtKB-EC"/>
</dbReference>
<dbReference type="InterPro" id="IPR027417">
    <property type="entry name" value="P-loop_NTPase"/>
</dbReference>
<comment type="catalytic activity">
    <reaction evidence="17">
        <text>shikimate + ATP = 3-phosphoshikimate + ADP + H(+)</text>
        <dbReference type="Rhea" id="RHEA:13121"/>
        <dbReference type="ChEBI" id="CHEBI:15378"/>
        <dbReference type="ChEBI" id="CHEBI:30616"/>
        <dbReference type="ChEBI" id="CHEBI:36208"/>
        <dbReference type="ChEBI" id="CHEBI:145989"/>
        <dbReference type="ChEBI" id="CHEBI:456216"/>
        <dbReference type="EC" id="2.7.1.71"/>
    </reaction>
</comment>
<dbReference type="Gene3D" id="3.40.50.300">
    <property type="entry name" value="P-loop containing nucleotide triphosphate hydrolases"/>
    <property type="match status" value="1"/>
</dbReference>
<dbReference type="Gene3D" id="3.65.10.10">
    <property type="entry name" value="Enolpyruvate transferase domain"/>
    <property type="match status" value="2"/>
</dbReference>
<dbReference type="InterPro" id="IPR030960">
    <property type="entry name" value="DHQS/DOIS_N"/>
</dbReference>
<keyword evidence="9 17" id="KW-0862">Zinc</keyword>
<comment type="similarity">
    <text evidence="17">In the 2nd section; belongs to the EPSP synthase family.</text>
</comment>
<evidence type="ECO:0000256" key="13">
    <source>
        <dbReference type="ARBA" id="ARBA00023141"/>
    </source>
</evidence>
<dbReference type="OrthoDB" id="10066050at2759"/>
<comment type="catalytic activity">
    <reaction evidence="16">
        <text>3-phosphoshikimate + phosphoenolpyruvate = 5-O-(1-carboxyvinyl)-3-phosphoshikimate + phosphate</text>
        <dbReference type="Rhea" id="RHEA:21256"/>
        <dbReference type="ChEBI" id="CHEBI:43474"/>
        <dbReference type="ChEBI" id="CHEBI:57701"/>
        <dbReference type="ChEBI" id="CHEBI:58702"/>
        <dbReference type="ChEBI" id="CHEBI:145989"/>
        <dbReference type="EC" id="2.5.1.19"/>
    </reaction>
    <physiologicalReaction direction="left-to-right" evidence="16">
        <dbReference type="Rhea" id="RHEA:21257"/>
    </physiologicalReaction>
</comment>
<dbReference type="EC" id="2.5.1.19" evidence="17"/>
<comment type="pathway">
    <text evidence="17">Metabolic intermediate biosynthesis; chorismate biosynthesis; chorismate from D-erythrose 4-phosphate and phosphoenolpyruvate: step 4/7.</text>
</comment>
<dbReference type="CDD" id="cd01556">
    <property type="entry name" value="EPSP_synthase"/>
    <property type="match status" value="1"/>
</dbReference>
<dbReference type="PIRSF" id="PIRSF000514">
    <property type="entry name" value="Pentafunct_AroM"/>
    <property type="match status" value="1"/>
</dbReference>
<evidence type="ECO:0000259" key="20">
    <source>
        <dbReference type="Pfam" id="PF08501"/>
    </source>
</evidence>
<reference evidence="23" key="1">
    <citation type="submission" date="2021-02" db="EMBL/GenBank/DDBJ databases">
        <authorList>
            <person name="Nowell W R."/>
        </authorList>
    </citation>
    <scope>NUCLEOTIDE SEQUENCE</scope>
</reference>
<dbReference type="SUPFAM" id="SSF52540">
    <property type="entry name" value="P-loop containing nucleoside triphosphate hydrolases"/>
    <property type="match status" value="1"/>
</dbReference>
<evidence type="ECO:0000313" key="24">
    <source>
        <dbReference type="Proteomes" id="UP000663852"/>
    </source>
</evidence>
<keyword evidence="10" id="KW-0067">ATP-binding</keyword>
<dbReference type="InterPro" id="IPR008289">
    <property type="entry name" value="Pentafunct_AroM"/>
</dbReference>
<dbReference type="CDD" id="cd00502">
    <property type="entry name" value="DHQase_I"/>
    <property type="match status" value="1"/>
</dbReference>
<evidence type="ECO:0000259" key="19">
    <source>
        <dbReference type="Pfam" id="PF01761"/>
    </source>
</evidence>
<dbReference type="GO" id="GO:0003855">
    <property type="term" value="F:3-dehydroquinate dehydratase activity"/>
    <property type="evidence" value="ECO:0007669"/>
    <property type="project" value="UniProtKB-EC"/>
</dbReference>
<dbReference type="GO" id="GO:0005737">
    <property type="term" value="C:cytoplasm"/>
    <property type="evidence" value="ECO:0007669"/>
    <property type="project" value="UniProtKB-SubCell"/>
</dbReference>
<keyword evidence="5 17" id="KW-0808">Transferase</keyword>
<dbReference type="Gene3D" id="3.40.50.720">
    <property type="entry name" value="NAD(P)-binding Rossmann-like Domain"/>
    <property type="match status" value="1"/>
</dbReference>
<dbReference type="SUPFAM" id="SSF53223">
    <property type="entry name" value="Aminoacid dehydrogenase-like, N-terminal domain"/>
    <property type="match status" value="1"/>
</dbReference>
<keyword evidence="14 17" id="KW-0456">Lyase</keyword>
<dbReference type="Gene3D" id="3.40.50.1970">
    <property type="match status" value="1"/>
</dbReference>
<comment type="pathway">
    <text evidence="17">Metabolic intermediate biosynthesis; chorismate biosynthesis; chorismate from D-erythrose 4-phosphate and phosphoenolpyruvate: step 2/7.</text>
</comment>
<proteinExistence type="inferred from homology"/>
<comment type="caution">
    <text evidence="23">The sequence shown here is derived from an EMBL/GenBank/DDBJ whole genome shotgun (WGS) entry which is preliminary data.</text>
</comment>
<comment type="similarity">
    <text evidence="17">In the 3rd section; belongs to the shikimate kinase family.</text>
</comment>
<keyword evidence="11" id="KW-0521">NADP</keyword>
<dbReference type="FunFam" id="3.65.10.10:FF:000012">
    <property type="entry name" value="Pentafunctional AROM polypeptide"/>
    <property type="match status" value="1"/>
</dbReference>
<comment type="similarity">
    <text evidence="17">In the N-terminal section; belongs to the dehydroquinate synthase family.</text>
</comment>
<keyword evidence="4 17" id="KW-0028">Amino-acid biosynthesis</keyword>
<comment type="catalytic activity">
    <reaction evidence="17">
        <text>7-phospho-2-dehydro-3-deoxy-D-arabino-heptonate = 3-dehydroquinate + phosphate</text>
        <dbReference type="Rhea" id="RHEA:21968"/>
        <dbReference type="ChEBI" id="CHEBI:32364"/>
        <dbReference type="ChEBI" id="CHEBI:43474"/>
        <dbReference type="ChEBI" id="CHEBI:58394"/>
        <dbReference type="EC" id="4.2.3.4"/>
    </reaction>
</comment>
<dbReference type="Pfam" id="PF00275">
    <property type="entry name" value="EPSP_synthase"/>
    <property type="match status" value="1"/>
</dbReference>
<dbReference type="SUPFAM" id="SSF51735">
    <property type="entry name" value="NAD(P)-binding Rossmann-fold domains"/>
    <property type="match status" value="1"/>
</dbReference>
<evidence type="ECO:0000256" key="16">
    <source>
        <dbReference type="ARBA" id="ARBA00044633"/>
    </source>
</evidence>
<dbReference type="EC" id="2.7.1.71" evidence="17"/>